<sequence>MPSNGFLIFLGNPLTVVVYKAKVEVCLRLDPHPGSLAIAAGPWIPKKFDEEIEETAALPVGLAGVQEIRNYPGHDRLLQGKATVEVEARRCCLGCSFAGVAKLLPPRSEGGQKVFNGHDAYRSWGLGVDGGRRHAERSDFGRSQIC</sequence>
<accession>A0A017HI91</accession>
<proteinExistence type="predicted"/>
<protein>
    <submittedName>
        <fullName evidence="1">Uncharacterized protein</fullName>
    </submittedName>
</protein>
<name>A0A017HI91_9RHOB</name>
<comment type="caution">
    <text evidence="1">The sequence shown here is derived from an EMBL/GenBank/DDBJ whole genome shotgun (WGS) entry which is preliminary data.</text>
</comment>
<dbReference type="Proteomes" id="UP000019666">
    <property type="component" value="Unassembled WGS sequence"/>
</dbReference>
<organism evidence="1 2">
    <name type="scientific">Rubellimicrobium mesophilum DSM 19309</name>
    <dbReference type="NCBI Taxonomy" id="442562"/>
    <lineage>
        <taxon>Bacteria</taxon>
        <taxon>Pseudomonadati</taxon>
        <taxon>Pseudomonadota</taxon>
        <taxon>Alphaproteobacteria</taxon>
        <taxon>Rhodobacterales</taxon>
        <taxon>Roseobacteraceae</taxon>
        <taxon>Rubellimicrobium</taxon>
    </lineage>
</organism>
<gene>
    <name evidence="1" type="ORF">Rumeso_04412</name>
</gene>
<dbReference type="AlphaFoldDB" id="A0A017HI91"/>
<evidence type="ECO:0000313" key="2">
    <source>
        <dbReference type="Proteomes" id="UP000019666"/>
    </source>
</evidence>
<keyword evidence="2" id="KW-1185">Reference proteome</keyword>
<dbReference type="EMBL" id="AOSK01000124">
    <property type="protein sequence ID" value="EYD74041.1"/>
    <property type="molecule type" value="Genomic_DNA"/>
</dbReference>
<evidence type="ECO:0000313" key="1">
    <source>
        <dbReference type="EMBL" id="EYD74041.1"/>
    </source>
</evidence>
<dbReference type="HOGENOM" id="CLU_1776043_0_0_5"/>
<dbReference type="STRING" id="442562.Rumeso_04412"/>
<reference evidence="1 2" key="1">
    <citation type="submission" date="2013-02" db="EMBL/GenBank/DDBJ databases">
        <authorList>
            <person name="Fiebig A."/>
            <person name="Goeker M."/>
            <person name="Klenk H.-P.P."/>
        </authorList>
    </citation>
    <scope>NUCLEOTIDE SEQUENCE [LARGE SCALE GENOMIC DNA]</scope>
    <source>
        <strain evidence="1 2">DSM 19309</strain>
    </source>
</reference>